<evidence type="ECO:0000313" key="2">
    <source>
        <dbReference type="EMBL" id="TWG37434.1"/>
    </source>
</evidence>
<name>A0A561XMU6_ACIDE</name>
<organism evidence="2 3">
    <name type="scientific">Acidovorax delafieldii</name>
    <name type="common">Pseudomonas delafieldii</name>
    <dbReference type="NCBI Taxonomy" id="47920"/>
    <lineage>
        <taxon>Bacteria</taxon>
        <taxon>Pseudomonadati</taxon>
        <taxon>Pseudomonadota</taxon>
        <taxon>Betaproteobacteria</taxon>
        <taxon>Burkholderiales</taxon>
        <taxon>Comamonadaceae</taxon>
        <taxon>Acidovorax</taxon>
    </lineage>
</organism>
<evidence type="ECO:0000256" key="1">
    <source>
        <dbReference type="SAM" id="Phobius"/>
    </source>
</evidence>
<dbReference type="GeneID" id="51113690"/>
<dbReference type="EMBL" id="VJWE01000013">
    <property type="protein sequence ID" value="TWG37434.1"/>
    <property type="molecule type" value="Genomic_DNA"/>
</dbReference>
<dbReference type="RefSeq" id="WP_167514354.1">
    <property type="nucleotide sequence ID" value="NZ_VJWE01000013.1"/>
</dbReference>
<dbReference type="AlphaFoldDB" id="A0A561XMU6"/>
<comment type="caution">
    <text evidence="2">The sequence shown here is derived from an EMBL/GenBank/DDBJ whole genome shotgun (WGS) entry which is preliminary data.</text>
</comment>
<keyword evidence="1" id="KW-0472">Membrane</keyword>
<feature type="transmembrane region" description="Helical" evidence="1">
    <location>
        <begin position="17"/>
        <end position="36"/>
    </location>
</feature>
<protein>
    <submittedName>
        <fullName evidence="2">Uncharacterized protein</fullName>
    </submittedName>
</protein>
<sequence>MSDTTPPRKPAPRALRWLGGAVAVMLCLVVFGLYTVPEFMVLLADQMWACF</sequence>
<keyword evidence="1" id="KW-1133">Transmembrane helix</keyword>
<proteinExistence type="predicted"/>
<gene>
    <name evidence="2" type="ORF">ATF69_2481</name>
</gene>
<reference evidence="2 3" key="1">
    <citation type="journal article" date="2015" name="Stand. Genomic Sci.">
        <title>Genomic Encyclopedia of Bacterial and Archaeal Type Strains, Phase III: the genomes of soil and plant-associated and newly described type strains.</title>
        <authorList>
            <person name="Whitman W.B."/>
            <person name="Woyke T."/>
            <person name="Klenk H.P."/>
            <person name="Zhou Y."/>
            <person name="Lilburn T.G."/>
            <person name="Beck B.J."/>
            <person name="De Vos P."/>
            <person name="Vandamme P."/>
            <person name="Eisen J.A."/>
            <person name="Garrity G."/>
            <person name="Hugenholtz P."/>
            <person name="Kyrpides N.C."/>
        </authorList>
    </citation>
    <scope>NUCLEOTIDE SEQUENCE [LARGE SCALE GENOMIC DNA]</scope>
    <source>
        <strain evidence="2 3">DSM 64</strain>
    </source>
</reference>
<accession>A0A561XMU6</accession>
<keyword evidence="1" id="KW-0812">Transmembrane</keyword>
<dbReference type="Proteomes" id="UP000321485">
    <property type="component" value="Unassembled WGS sequence"/>
</dbReference>
<evidence type="ECO:0000313" key="3">
    <source>
        <dbReference type="Proteomes" id="UP000321485"/>
    </source>
</evidence>